<organism evidence="1 2">
    <name type="scientific">Allosphingosinicella flava</name>
    <dbReference type="NCBI Taxonomy" id="2771430"/>
    <lineage>
        <taxon>Bacteria</taxon>
        <taxon>Pseudomonadati</taxon>
        <taxon>Pseudomonadota</taxon>
        <taxon>Alphaproteobacteria</taxon>
        <taxon>Sphingomonadales</taxon>
        <taxon>Sphingomonadaceae</taxon>
        <taxon>Allosphingosinicella</taxon>
    </lineage>
</organism>
<dbReference type="AlphaFoldDB" id="A0A7T2LMI8"/>
<reference evidence="1 2" key="1">
    <citation type="submission" date="2020-11" db="EMBL/GenBank/DDBJ databases">
        <title>Genome seq and assembly of Sphingosinicella sp.</title>
        <authorList>
            <person name="Chhetri G."/>
        </authorList>
    </citation>
    <scope>NUCLEOTIDE SEQUENCE [LARGE SCALE GENOMIC DNA]</scope>
    <source>
        <strain evidence="1 2">UDD2</strain>
    </source>
</reference>
<name>A0A7T2LMI8_9SPHN</name>
<sequence length="873" mass="91109">MEDDLIPVDDPNLIAQLEQPQSAINKAAAGGGDPKAQESERKTATLATRLAGGLSILNEVGEAGQSPGAFTETIRSIAGDTAANFLTGADRQRVENAQLDILDAGLTLGTGAAYNREQLEGFRRSYFPQLGDSEAAIKDKKKRLGLLIEAAKIGAGSASPQIEQALKKAGFSVQAGDKLVFGDEEMSPYKEQDDKYIAAIQTAFNNGADLAALNVIADQYGQTHWDGNEDLQKAFAERERGVAGIFGAIERPTPDITDARGQSGIGDTIKALARGVPATIGLDDELLAASDVVLNGDSWNEALDYNRAIRDHDEENNFWARLTGSLAAGLLIPSGVAGAGKGAATAMLRAGAGREAAVLAGARAAGVRGAQEGAALGGVYGLGATDGDIGDRLIGAAGGAALGGATGGLINYGGSRAMASAGRPTPPTDGQEVLAAMERQNIVPFPADVGGAKTRRATSMIAGTIGGASSIVSGANRTLDSAKAVRDRVASSFGVILNPEAAGETARRGAKSFIARTSTRGNGLYHAAESAAGQAKVETPNALRILDDEIARLSETPGGSEGLAKLGELRDALSEPNTVRGLRNMRTALRDQFSTNGLRNTNLERIANRVVDAAADDIVAGLQQQGLDGAARAYRTADRYWRNRLQTIDEAIEPILGNANNPKSGEQIVQSLKGAMAGNNRRFARFMESLPPQERGAVRASLISGLGRATKGSQDETGEAFSLSTFLTHWNDIGESAKRTLFGDEGRAALNDLAIVARGSKEATKYANHSNSGSNVGNLLTGATGLGGLPLMAKVLAGQYAAGRLLASPKFARWIARMPKNPKPTEGRAYIGRLSRIARSEPAIANDVLDLQRRLVDAFSQTPTRAAASQEEQ</sequence>
<evidence type="ECO:0000313" key="1">
    <source>
        <dbReference type="EMBL" id="QPQ55601.1"/>
    </source>
</evidence>
<keyword evidence="2" id="KW-1185">Reference proteome</keyword>
<dbReference type="RefSeq" id="WP_200972273.1">
    <property type="nucleotide sequence ID" value="NZ_CP065592.1"/>
</dbReference>
<accession>A0A7T2LMI8</accession>
<protein>
    <submittedName>
        <fullName evidence="1">Uncharacterized protein</fullName>
    </submittedName>
</protein>
<dbReference type="KEGG" id="sflv:IC614_03085"/>
<gene>
    <name evidence="1" type="ORF">IC614_03085</name>
</gene>
<evidence type="ECO:0000313" key="2">
    <source>
        <dbReference type="Proteomes" id="UP000594873"/>
    </source>
</evidence>
<dbReference type="Proteomes" id="UP000594873">
    <property type="component" value="Chromosome"/>
</dbReference>
<proteinExistence type="predicted"/>
<dbReference type="EMBL" id="CP065592">
    <property type="protein sequence ID" value="QPQ55601.1"/>
    <property type="molecule type" value="Genomic_DNA"/>
</dbReference>